<dbReference type="InterPro" id="IPR036322">
    <property type="entry name" value="WD40_repeat_dom_sf"/>
</dbReference>
<dbReference type="GO" id="GO:0005737">
    <property type="term" value="C:cytoplasm"/>
    <property type="evidence" value="ECO:0007669"/>
    <property type="project" value="TreeGrafter"/>
</dbReference>
<dbReference type="AlphaFoldDB" id="A0A1I8FM36"/>
<reference evidence="3" key="1">
    <citation type="submission" date="2016-11" db="UniProtKB">
        <authorList>
            <consortium name="WormBaseParasite"/>
        </authorList>
    </citation>
    <scope>IDENTIFICATION</scope>
</reference>
<dbReference type="Pfam" id="PF21034">
    <property type="entry name" value="BCAS3_WD40"/>
    <property type="match status" value="1"/>
</dbReference>
<dbReference type="Proteomes" id="UP000095280">
    <property type="component" value="Unplaced"/>
</dbReference>
<dbReference type="InterPro" id="IPR045142">
    <property type="entry name" value="BCAS3-like"/>
</dbReference>
<dbReference type="Gene3D" id="2.130.10.10">
    <property type="entry name" value="YVTN repeat-like/Quinoprotein amine dehydrogenase"/>
    <property type="match status" value="1"/>
</dbReference>
<evidence type="ECO:0000313" key="2">
    <source>
        <dbReference type="Proteomes" id="UP000095280"/>
    </source>
</evidence>
<sequence>GLQVWLLRPGGDAQLAMRLGHCPARVACLLPSPRGSQDAASDRYRAQRPLLAVCWARPGSDNSANFISLRSHESVREAASEAAEPIQQIVASRRRVVLAHGGAEPRVLVLGAHDLAKLAVLSGLCCPAGSLPLALDPHESSVTAAAMVAHFVAHAGPLAWLAWDPAGGLLLTADTSARYFHVFRLQAHPLSCTATSVQLLYRLYRGETPASVQDAVFSRDSRWVAVSTNHGTTHVFPICPYGGPANWRTHGGPQVVNRASCYQKTSGFEPQSQSKPVVQSPLAQVKLQPATTSKAAGASSSSSSSSSLASSGSTGGICKAAVFAPARANPHADAAAPPPRRCAMPRQRSLCSCSPGRPAAASTVWMFSRSCRCRRDSPLTGRLRISLLSWTAGQWPCGVWPLRPAVHRAATRPCCGPATIRRPTLCRRADARSRESLASDSSRSSYNYEESWPSQAAVDGAAVCIPHLSGSRGRRGLCEFRANRFGCLVGVADCRGVGAGACPTSGEQLGFERRLWPLQIEGGSYTEPGPLLQRALLHSSNPSSSLGSDSLLLLNDAIQDCRSPSPTAAIVGSSVVSVAAEPNAVVGFRDEDFQESWDTTMLIRVAR</sequence>
<feature type="domain" description="BCAS3 WD40" evidence="1">
    <location>
        <begin position="144"/>
        <end position="279"/>
    </location>
</feature>
<dbReference type="PANTHER" id="PTHR13268">
    <property type="entry name" value="BREAST CARCINOMA AMPLIFIED SEQUENCE 3"/>
    <property type="match status" value="1"/>
</dbReference>
<proteinExistence type="predicted"/>
<dbReference type="InterPro" id="IPR015943">
    <property type="entry name" value="WD40/YVTN_repeat-like_dom_sf"/>
</dbReference>
<protein>
    <submittedName>
        <fullName evidence="3">BCAS3 domain-containing protein</fullName>
    </submittedName>
</protein>
<evidence type="ECO:0000313" key="3">
    <source>
        <dbReference type="WBParaSite" id="maker-unitig_40562-snap-gene-0.2-mRNA-1"/>
    </source>
</evidence>
<dbReference type="InterPro" id="IPR048382">
    <property type="entry name" value="BCAS3_WD40"/>
</dbReference>
<dbReference type="PANTHER" id="PTHR13268:SF0">
    <property type="entry name" value="BCAS3 MICROTUBULE ASSOCIATED CELL MIGRATION FACTOR"/>
    <property type="match status" value="1"/>
</dbReference>
<dbReference type="WBParaSite" id="maker-unitig_40562-snap-gene-0.2-mRNA-1">
    <property type="protein sequence ID" value="maker-unitig_40562-snap-gene-0.2-mRNA-1"/>
    <property type="gene ID" value="maker-unitig_40562-snap-gene-0.2"/>
</dbReference>
<name>A0A1I8FM36_9PLAT</name>
<evidence type="ECO:0000259" key="1">
    <source>
        <dbReference type="Pfam" id="PF21034"/>
    </source>
</evidence>
<dbReference type="SUPFAM" id="SSF50978">
    <property type="entry name" value="WD40 repeat-like"/>
    <property type="match status" value="1"/>
</dbReference>
<organism evidence="2 3">
    <name type="scientific">Macrostomum lignano</name>
    <dbReference type="NCBI Taxonomy" id="282301"/>
    <lineage>
        <taxon>Eukaryota</taxon>
        <taxon>Metazoa</taxon>
        <taxon>Spiralia</taxon>
        <taxon>Lophotrochozoa</taxon>
        <taxon>Platyhelminthes</taxon>
        <taxon>Rhabditophora</taxon>
        <taxon>Macrostomorpha</taxon>
        <taxon>Macrostomida</taxon>
        <taxon>Macrostomidae</taxon>
        <taxon>Macrostomum</taxon>
    </lineage>
</organism>
<dbReference type="GO" id="GO:0006914">
    <property type="term" value="P:autophagy"/>
    <property type="evidence" value="ECO:0007669"/>
    <property type="project" value="InterPro"/>
</dbReference>
<accession>A0A1I8FM36</accession>
<keyword evidence="2" id="KW-1185">Reference proteome</keyword>
<dbReference type="GO" id="GO:0042594">
    <property type="term" value="P:response to starvation"/>
    <property type="evidence" value="ECO:0007669"/>
    <property type="project" value="TreeGrafter"/>
</dbReference>